<keyword evidence="1" id="KW-0677">Repeat</keyword>
<name>A0A0G4FSY2_9ALVE</name>
<dbReference type="Pfam" id="PF12796">
    <property type="entry name" value="Ank_2"/>
    <property type="match status" value="1"/>
</dbReference>
<evidence type="ECO:0000313" key="3">
    <source>
        <dbReference type="EMBL" id="CEM17773.1"/>
    </source>
</evidence>
<dbReference type="Gene3D" id="1.25.40.20">
    <property type="entry name" value="Ankyrin repeat-containing domain"/>
    <property type="match status" value="1"/>
</dbReference>
<sequence length="401" mass="44615">MSHPGDGEPSPQETAWEVLCSSGFLGLRRFWVLSAVCKDLYSLREDHSPQGIAGVLSNRALSSQNSRRELQSLLQHCVDKDDVRGLRQLLAVPGMTGRFPGLFERAFAKTSVKCAAFLCEEQYVKGQIAPSVDIQNSLSGMTVEMLSVLIEKGALSPSAWVREKNLWRPLLTLLIETHNFECARFLLDRGARVDVWEHQNDSNSEKFESEGFTLPRAREFRTPLFSLVGEVAPLRRGDGLFNREAPNSDSESDEGGVDNTKAAARLRGLALLKLMLRAAKERGVLGWLSEDREIYQRSRGPLEVSVLVIACLAHDEEVFDLLICAGVAANQRCEAGLTAVRCVVDFGNEEDVSMLEKLADAGADLERKFPDTHTPLTLACRWRKEKAVEFLLKRGVDCARR</sequence>
<dbReference type="PANTHER" id="PTHR24189:SF50">
    <property type="entry name" value="ANKYRIN REPEAT AND SOCS BOX PROTEIN 2"/>
    <property type="match status" value="1"/>
</dbReference>
<dbReference type="PhylomeDB" id="A0A0G4FSY2"/>
<dbReference type="InterPro" id="IPR002110">
    <property type="entry name" value="Ankyrin_rpt"/>
</dbReference>
<dbReference type="AlphaFoldDB" id="A0A0G4FSY2"/>
<proteinExistence type="predicted"/>
<protein>
    <submittedName>
        <fullName evidence="3">Uncharacterized protein</fullName>
    </submittedName>
</protein>
<dbReference type="PANTHER" id="PTHR24189">
    <property type="entry name" value="MYOTROPHIN"/>
    <property type="match status" value="1"/>
</dbReference>
<accession>A0A0G4FSY2</accession>
<gene>
    <name evidence="3" type="ORF">Cvel_3715</name>
</gene>
<evidence type="ECO:0000256" key="1">
    <source>
        <dbReference type="ARBA" id="ARBA00022737"/>
    </source>
</evidence>
<dbReference type="EMBL" id="CDMZ01000606">
    <property type="protein sequence ID" value="CEM17773.1"/>
    <property type="molecule type" value="Genomic_DNA"/>
</dbReference>
<keyword evidence="2" id="KW-0040">ANK repeat</keyword>
<dbReference type="SUPFAM" id="SSF48403">
    <property type="entry name" value="Ankyrin repeat"/>
    <property type="match status" value="1"/>
</dbReference>
<organism evidence="3">
    <name type="scientific">Chromera velia CCMP2878</name>
    <dbReference type="NCBI Taxonomy" id="1169474"/>
    <lineage>
        <taxon>Eukaryota</taxon>
        <taxon>Sar</taxon>
        <taxon>Alveolata</taxon>
        <taxon>Colpodellida</taxon>
        <taxon>Chromeraceae</taxon>
        <taxon>Chromera</taxon>
    </lineage>
</organism>
<dbReference type="InterPro" id="IPR050745">
    <property type="entry name" value="Multifunctional_regulatory"/>
</dbReference>
<dbReference type="InterPro" id="IPR036770">
    <property type="entry name" value="Ankyrin_rpt-contain_sf"/>
</dbReference>
<reference evidence="3" key="1">
    <citation type="submission" date="2014-11" db="EMBL/GenBank/DDBJ databases">
        <authorList>
            <person name="Otto D Thomas"/>
            <person name="Naeem Raeece"/>
        </authorList>
    </citation>
    <scope>NUCLEOTIDE SEQUENCE</scope>
</reference>
<dbReference type="VEuPathDB" id="CryptoDB:Cvel_3715"/>
<evidence type="ECO:0000256" key="2">
    <source>
        <dbReference type="ARBA" id="ARBA00023043"/>
    </source>
</evidence>
<dbReference type="SMART" id="SM00248">
    <property type="entry name" value="ANK"/>
    <property type="match status" value="4"/>
</dbReference>